<keyword evidence="4" id="KW-0804">Transcription</keyword>
<comment type="function">
    <text evidence="5">Transcriptional regulator of the ttuABCDE tartrate utilization operon.</text>
</comment>
<keyword evidence="3" id="KW-0238">DNA-binding</keyword>
<dbReference type="PRINTS" id="PR00039">
    <property type="entry name" value="HTHLYSR"/>
</dbReference>
<dbReference type="GO" id="GO:0003677">
    <property type="term" value="F:DNA binding"/>
    <property type="evidence" value="ECO:0007669"/>
    <property type="project" value="UniProtKB-KW"/>
</dbReference>
<dbReference type="AlphaFoldDB" id="A0A1X7F985"/>
<evidence type="ECO:0000256" key="1">
    <source>
        <dbReference type="ARBA" id="ARBA00009437"/>
    </source>
</evidence>
<evidence type="ECO:0000256" key="4">
    <source>
        <dbReference type="ARBA" id="ARBA00023163"/>
    </source>
</evidence>
<dbReference type="OrthoDB" id="8479357at2"/>
<dbReference type="FunFam" id="1.10.10.10:FF:000001">
    <property type="entry name" value="LysR family transcriptional regulator"/>
    <property type="match status" value="1"/>
</dbReference>
<dbReference type="STRING" id="464029.SAMN02982989_2531"/>
<dbReference type="GO" id="GO:0003700">
    <property type="term" value="F:DNA-binding transcription factor activity"/>
    <property type="evidence" value="ECO:0007669"/>
    <property type="project" value="InterPro"/>
</dbReference>
<evidence type="ECO:0000259" key="8">
    <source>
        <dbReference type="PROSITE" id="PS50931"/>
    </source>
</evidence>
<dbReference type="SUPFAM" id="SSF46785">
    <property type="entry name" value="Winged helix' DNA-binding domain"/>
    <property type="match status" value="1"/>
</dbReference>
<dbReference type="Pfam" id="PF00126">
    <property type="entry name" value="HTH_1"/>
    <property type="match status" value="1"/>
</dbReference>
<evidence type="ECO:0000256" key="5">
    <source>
        <dbReference type="ARBA" id="ARBA00054626"/>
    </source>
</evidence>
<accession>A0A1X7F985</accession>
<evidence type="ECO:0000256" key="6">
    <source>
        <dbReference type="ARBA" id="ARBA00067332"/>
    </source>
</evidence>
<dbReference type="InterPro" id="IPR005119">
    <property type="entry name" value="LysR_subst-bd"/>
</dbReference>
<dbReference type="SUPFAM" id="SSF53850">
    <property type="entry name" value="Periplasmic binding protein-like II"/>
    <property type="match status" value="1"/>
</dbReference>
<dbReference type="CDD" id="cd08414">
    <property type="entry name" value="PBP2_LTTR_aromatics_like"/>
    <property type="match status" value="1"/>
</dbReference>
<dbReference type="InterPro" id="IPR000847">
    <property type="entry name" value="LysR_HTH_N"/>
</dbReference>
<dbReference type="PANTHER" id="PTHR30346:SF0">
    <property type="entry name" value="HCA OPERON TRANSCRIPTIONAL ACTIVATOR HCAR"/>
    <property type="match status" value="1"/>
</dbReference>
<protein>
    <recommendedName>
        <fullName evidence="6">HTH-type transcriptional regulator TtuA</fullName>
    </recommendedName>
    <alternativeName>
        <fullName evidence="7">Tartrate utilization transcriptional regulator</fullName>
    </alternativeName>
</protein>
<feature type="domain" description="HTH lysR-type" evidence="8">
    <location>
        <begin position="1"/>
        <end position="58"/>
    </location>
</feature>
<dbReference type="PROSITE" id="PS50931">
    <property type="entry name" value="HTH_LYSR"/>
    <property type="match status" value="1"/>
</dbReference>
<sequence>MDFNQIRCFLVLADVLHFGRASKAMGMAQPHFSRAIGRLEDELKVRLFARTSRRVELTAAGAAFREEARAILAAEERARQFARHAALNASSRLRIAFVSAALYHVLPAAIRSLREADPAIGFDLREATTNEQVELIAAGRIDLGLGHPPVEEQPRLSAETLSRDRFDAVLPADHPLARQPDVDFAGLAGEPMVLFPEEQGPALYAAIRDQCRLAGHPLQVAATASRLHSQLSLVSAGLGIGLAPVQSRSIDISGTVRRRIEPYPASLTLSLAVLYDPRNRSPALRKAIEALKAAALSG</sequence>
<dbReference type="RefSeq" id="WP_085422701.1">
    <property type="nucleotide sequence ID" value="NZ_FXAF01000006.1"/>
</dbReference>
<reference evidence="10" key="1">
    <citation type="submission" date="2017-04" db="EMBL/GenBank/DDBJ databases">
        <authorList>
            <person name="Varghese N."/>
            <person name="Submissions S."/>
        </authorList>
    </citation>
    <scope>NUCLEOTIDE SEQUENCE [LARGE SCALE GENOMIC DNA]</scope>
    <source>
        <strain evidence="10">B4P</strain>
    </source>
</reference>
<dbReference type="GO" id="GO:0032993">
    <property type="term" value="C:protein-DNA complex"/>
    <property type="evidence" value="ECO:0007669"/>
    <property type="project" value="TreeGrafter"/>
</dbReference>
<dbReference type="Pfam" id="PF03466">
    <property type="entry name" value="LysR_substrate"/>
    <property type="match status" value="1"/>
</dbReference>
<dbReference type="Gene3D" id="3.40.190.10">
    <property type="entry name" value="Periplasmic binding protein-like II"/>
    <property type="match status" value="2"/>
</dbReference>
<name>A0A1X7F985_9HYPH</name>
<dbReference type="EMBL" id="FXAF01000006">
    <property type="protein sequence ID" value="SMF48305.1"/>
    <property type="molecule type" value="Genomic_DNA"/>
</dbReference>
<dbReference type="InterPro" id="IPR036390">
    <property type="entry name" value="WH_DNA-bd_sf"/>
</dbReference>
<evidence type="ECO:0000313" key="9">
    <source>
        <dbReference type="EMBL" id="SMF48305.1"/>
    </source>
</evidence>
<keyword evidence="10" id="KW-1185">Reference proteome</keyword>
<proteinExistence type="inferred from homology"/>
<dbReference type="Proteomes" id="UP000192903">
    <property type="component" value="Unassembled WGS sequence"/>
</dbReference>
<evidence type="ECO:0000256" key="2">
    <source>
        <dbReference type="ARBA" id="ARBA00023015"/>
    </source>
</evidence>
<evidence type="ECO:0000313" key="10">
    <source>
        <dbReference type="Proteomes" id="UP000192903"/>
    </source>
</evidence>
<comment type="similarity">
    <text evidence="1">Belongs to the LysR transcriptional regulatory family.</text>
</comment>
<dbReference type="Gene3D" id="1.10.10.10">
    <property type="entry name" value="Winged helix-like DNA-binding domain superfamily/Winged helix DNA-binding domain"/>
    <property type="match status" value="1"/>
</dbReference>
<dbReference type="InterPro" id="IPR036388">
    <property type="entry name" value="WH-like_DNA-bd_sf"/>
</dbReference>
<gene>
    <name evidence="9" type="ORF">SAMN02982989_2531</name>
</gene>
<organism evidence="9 10">
    <name type="scientific">Xaviernesmea oryzae</name>
    <dbReference type="NCBI Taxonomy" id="464029"/>
    <lineage>
        <taxon>Bacteria</taxon>
        <taxon>Pseudomonadati</taxon>
        <taxon>Pseudomonadota</taxon>
        <taxon>Alphaproteobacteria</taxon>
        <taxon>Hyphomicrobiales</taxon>
        <taxon>Rhizobiaceae</taxon>
        <taxon>Rhizobium/Agrobacterium group</taxon>
        <taxon>Xaviernesmea</taxon>
    </lineage>
</organism>
<keyword evidence="2" id="KW-0805">Transcription regulation</keyword>
<evidence type="ECO:0000256" key="3">
    <source>
        <dbReference type="ARBA" id="ARBA00023125"/>
    </source>
</evidence>
<evidence type="ECO:0000256" key="7">
    <source>
        <dbReference type="ARBA" id="ARBA00083243"/>
    </source>
</evidence>
<dbReference type="PANTHER" id="PTHR30346">
    <property type="entry name" value="TRANSCRIPTIONAL DUAL REGULATOR HCAR-RELATED"/>
    <property type="match status" value="1"/>
</dbReference>